<dbReference type="GO" id="GO:0033014">
    <property type="term" value="P:tetrapyrrole biosynthetic process"/>
    <property type="evidence" value="ECO:0007669"/>
    <property type="project" value="InterPro"/>
</dbReference>
<reference evidence="2 3" key="1">
    <citation type="submission" date="2018-12" db="EMBL/GenBank/DDBJ databases">
        <authorList>
            <consortium name="Pathogen Informatics"/>
        </authorList>
    </citation>
    <scope>NUCLEOTIDE SEQUENCE [LARGE SCALE GENOMIC DNA]</scope>
    <source>
        <strain evidence="2 3">NCTC9419</strain>
    </source>
</reference>
<dbReference type="SUPFAM" id="SSF53850">
    <property type="entry name" value="Periplasmic binding protein-like II"/>
    <property type="match status" value="1"/>
</dbReference>
<keyword evidence="2" id="KW-0808">Transferase</keyword>
<protein>
    <submittedName>
        <fullName evidence="2">Porphobilinogen deaminase</fullName>
        <ecNumber evidence="2">2.5.1.61</ecNumber>
    </submittedName>
</protein>
<dbReference type="EC" id="2.5.1.61" evidence="2"/>
<dbReference type="EMBL" id="LR134155">
    <property type="protein sequence ID" value="VEA71201.1"/>
    <property type="molecule type" value="Genomic_DNA"/>
</dbReference>
<dbReference type="InterPro" id="IPR022417">
    <property type="entry name" value="Porphobilin_deaminase_N"/>
</dbReference>
<dbReference type="Proteomes" id="UP000271603">
    <property type="component" value="Chromosome"/>
</dbReference>
<proteinExistence type="predicted"/>
<dbReference type="Pfam" id="PF01379">
    <property type="entry name" value="Porphobil_deam"/>
    <property type="match status" value="1"/>
</dbReference>
<evidence type="ECO:0000313" key="3">
    <source>
        <dbReference type="Proteomes" id="UP000271603"/>
    </source>
</evidence>
<name>A0A3S4FRQ7_SERRU</name>
<sequence>MKDVPVEFPQGLGLVTICERDDPRDAFVSNRFESSINCRRAAWSAPLACVVSASCASVAPI</sequence>
<dbReference type="AlphaFoldDB" id="A0A3S4FRQ7"/>
<evidence type="ECO:0000259" key="1">
    <source>
        <dbReference type="Pfam" id="PF01379"/>
    </source>
</evidence>
<evidence type="ECO:0000313" key="2">
    <source>
        <dbReference type="EMBL" id="VEA71201.1"/>
    </source>
</evidence>
<accession>A0A3S4FRQ7</accession>
<feature type="domain" description="Porphobilinogen deaminase N-terminal" evidence="1">
    <location>
        <begin position="1"/>
        <end position="33"/>
    </location>
</feature>
<dbReference type="GO" id="GO:0004418">
    <property type="term" value="F:hydroxymethylbilane synthase activity"/>
    <property type="evidence" value="ECO:0007669"/>
    <property type="project" value="UniProtKB-EC"/>
</dbReference>
<organism evidence="2 3">
    <name type="scientific">Serratia rubidaea</name>
    <name type="common">Serratia marinorubra</name>
    <dbReference type="NCBI Taxonomy" id="61652"/>
    <lineage>
        <taxon>Bacteria</taxon>
        <taxon>Pseudomonadati</taxon>
        <taxon>Pseudomonadota</taxon>
        <taxon>Gammaproteobacteria</taxon>
        <taxon>Enterobacterales</taxon>
        <taxon>Yersiniaceae</taxon>
        <taxon>Serratia</taxon>
    </lineage>
</organism>
<gene>
    <name evidence="2" type="primary">hemC_2</name>
    <name evidence="2" type="ORF">NCTC9419_02735</name>
</gene>